<dbReference type="PANTHER" id="PTHR43730:SF1">
    <property type="entry name" value="BETA-MANNOSIDASE"/>
    <property type="match status" value="1"/>
</dbReference>
<dbReference type="KEGG" id="osn:115220912"/>
<dbReference type="Proteomes" id="UP000515154">
    <property type="component" value="Linkage group LG17"/>
</dbReference>
<accession>A0A6P7T7S9</accession>
<dbReference type="PANTHER" id="PTHR43730">
    <property type="entry name" value="BETA-MANNOSIDASE"/>
    <property type="match status" value="1"/>
</dbReference>
<keyword evidence="15" id="KW-1185">Reference proteome</keyword>
<name>A0A6P7T7S9_9MOLL</name>
<dbReference type="FunFam" id="2.60.120.260:FF:000060">
    <property type="entry name" value="Probable beta-mannosidase"/>
    <property type="match status" value="1"/>
</dbReference>
<dbReference type="InterPro" id="IPR041625">
    <property type="entry name" value="Beta-mannosidase_Ig"/>
</dbReference>
<dbReference type="GO" id="GO:0006516">
    <property type="term" value="P:glycoprotein catabolic process"/>
    <property type="evidence" value="ECO:0007669"/>
    <property type="project" value="TreeGrafter"/>
</dbReference>
<keyword evidence="5 12" id="KW-0732">Signal</keyword>
<keyword evidence="6" id="KW-0378">Hydrolase</keyword>
<evidence type="ECO:0000256" key="4">
    <source>
        <dbReference type="ARBA" id="ARBA00012754"/>
    </source>
</evidence>
<dbReference type="Gene3D" id="3.20.20.80">
    <property type="entry name" value="Glycosidases"/>
    <property type="match status" value="1"/>
</dbReference>
<keyword evidence="7" id="KW-0325">Glycoprotein</keyword>
<comment type="catalytic activity">
    <reaction evidence="1">
        <text>Hydrolysis of terminal, non-reducing beta-D-mannose residues in beta-D-mannosides.</text>
        <dbReference type="EC" id="3.2.1.25"/>
    </reaction>
</comment>
<dbReference type="GO" id="GO:0005764">
    <property type="term" value="C:lysosome"/>
    <property type="evidence" value="ECO:0007669"/>
    <property type="project" value="UniProtKB-SubCell"/>
</dbReference>
<dbReference type="InterPro" id="IPR008979">
    <property type="entry name" value="Galactose-bd-like_sf"/>
</dbReference>
<evidence type="ECO:0000256" key="6">
    <source>
        <dbReference type="ARBA" id="ARBA00022801"/>
    </source>
</evidence>
<dbReference type="EC" id="3.2.1.25" evidence="4"/>
<dbReference type="InterPro" id="IPR017853">
    <property type="entry name" value="GH"/>
</dbReference>
<evidence type="ECO:0000256" key="11">
    <source>
        <dbReference type="SAM" id="MobiDB-lite"/>
    </source>
</evidence>
<evidence type="ECO:0000313" key="15">
    <source>
        <dbReference type="Proteomes" id="UP000515154"/>
    </source>
</evidence>
<dbReference type="SUPFAM" id="SSF49785">
    <property type="entry name" value="Galactose-binding domain-like"/>
    <property type="match status" value="1"/>
</dbReference>
<dbReference type="AlphaFoldDB" id="A0A6P7T7S9"/>
<evidence type="ECO:0000259" key="13">
    <source>
        <dbReference type="Pfam" id="PF17753"/>
    </source>
</evidence>
<dbReference type="RefSeq" id="XP_029646973.1">
    <property type="nucleotide sequence ID" value="XM_029791113.2"/>
</dbReference>
<feature type="domain" description="Beta-mannosidase Ig-fold" evidence="13">
    <location>
        <begin position="840"/>
        <end position="912"/>
    </location>
</feature>
<evidence type="ECO:0000256" key="3">
    <source>
        <dbReference type="ARBA" id="ARBA00007401"/>
    </source>
</evidence>
<dbReference type="Gene3D" id="2.60.40.10">
    <property type="entry name" value="Immunoglobulins"/>
    <property type="match status" value="2"/>
</dbReference>
<organism evidence="15 16">
    <name type="scientific">Octopus sinensis</name>
    <name type="common">East Asian common octopus</name>
    <dbReference type="NCBI Taxonomy" id="2607531"/>
    <lineage>
        <taxon>Eukaryota</taxon>
        <taxon>Metazoa</taxon>
        <taxon>Spiralia</taxon>
        <taxon>Lophotrochozoa</taxon>
        <taxon>Mollusca</taxon>
        <taxon>Cephalopoda</taxon>
        <taxon>Coleoidea</taxon>
        <taxon>Octopodiformes</taxon>
        <taxon>Octopoda</taxon>
        <taxon>Incirrata</taxon>
        <taxon>Octopodidae</taxon>
        <taxon>Octopus</taxon>
    </lineage>
</organism>
<evidence type="ECO:0000256" key="8">
    <source>
        <dbReference type="ARBA" id="ARBA00023228"/>
    </source>
</evidence>
<dbReference type="FunFam" id="2.60.40.10:FF:000650">
    <property type="entry name" value="Mannosidase beta"/>
    <property type="match status" value="1"/>
</dbReference>
<evidence type="ECO:0000313" key="16">
    <source>
        <dbReference type="RefSeq" id="XP_029646973.1"/>
    </source>
</evidence>
<evidence type="ECO:0000256" key="7">
    <source>
        <dbReference type="ARBA" id="ARBA00023180"/>
    </source>
</evidence>
<dbReference type="Pfam" id="PF17753">
    <property type="entry name" value="Ig_mannosidase"/>
    <property type="match status" value="1"/>
</dbReference>
<proteinExistence type="inferred from homology"/>
<protein>
    <recommendedName>
        <fullName evidence="4">beta-mannosidase</fullName>
        <ecNumber evidence="4">3.2.1.25</ecNumber>
    </recommendedName>
    <alternativeName>
        <fullName evidence="10">Mannanase</fullName>
    </alternativeName>
</protein>
<feature type="chain" id="PRO_5027997138" description="beta-mannosidase" evidence="12">
    <location>
        <begin position="23"/>
        <end position="917"/>
    </location>
</feature>
<dbReference type="InterPro" id="IPR013783">
    <property type="entry name" value="Ig-like_fold"/>
</dbReference>
<dbReference type="InterPro" id="IPR054593">
    <property type="entry name" value="Beta-mannosidase-like_N2"/>
</dbReference>
<evidence type="ECO:0000256" key="1">
    <source>
        <dbReference type="ARBA" id="ARBA00000829"/>
    </source>
</evidence>
<dbReference type="SUPFAM" id="SSF51445">
    <property type="entry name" value="(Trans)glycosidases"/>
    <property type="match status" value="1"/>
</dbReference>
<comment type="subcellular location">
    <subcellularLocation>
        <location evidence="2">Lysosome</location>
    </subcellularLocation>
</comment>
<dbReference type="InterPro" id="IPR050887">
    <property type="entry name" value="Beta-mannosidase_GH2"/>
</dbReference>
<evidence type="ECO:0000256" key="12">
    <source>
        <dbReference type="SAM" id="SignalP"/>
    </source>
</evidence>
<keyword evidence="8" id="KW-0458">Lysosome</keyword>
<sequence length="917" mass="104647">MLLQLIPLPFILLLLLSEFFSCNVIDGQVRINLNGKWTIQAEGSNVSYPATVPGGVYMALYNNHVIDDPYAGFNDVAYRNIGKKNWNFTKKFTVTESVVASKNIALVCLGIDTVAQIYINGFHVRNTSNMFVRYVTDVKKYVVVGTNTITVAFTSPVTAANKANEKLPYTVPPNCPNPKQNGECHINLLRKMQASFSWDWGPAFPTLSIWRDIYLEYFNTTVIRDITTKTYKGNDDWYLEVVVFFDNRARVPVKGKLSIHMSELKVMLTSNIDLTKDSDELKTIIKIPKDAVVEPWWPHGYGKARLYTLNVIFTSDKDEEPSAKQIKIGFRTVELIQTPVTKRASDGLTFYFKINGIPVFFKGSNWIPADSFQERVTPARIRNLFQSLVDANQNSMRVWGGGVYESDEFYQIADEFGVMIWQDFMFAVALYPDTPQFLSSVKDEVVYQVRRLMHHPSIVIWAGNNENEIALVNGWFPLSLEHYKKYREAYIKLYVDTIGTNVMKEDNSRPFVTSSPSNGVKTKSDGGISPNPAAQNYGDIHFYDYISNLWLDSSIPIPRFASEYGIQSWCSYSSLVPLLNQSALKYWSNFTIHRQHHLAGQLEMEAEILQHFDLPPSSKKFKHKTFQDIIYLTQINQAMSIRFETESYRRHQSEVVNGLGITMGALYWQLNDIWQAPTWSSIEYDGTWKMLHYYSKKFFSPVLISPYFVNEKMLYINMVVDGIPIKEHRRSDGSLEMVPLNISKSKNSVLTGTLQVKLYNWKNRTPVKSWTQKYSLDKTSDVVLKIPASEIVDHKKCSLTSCFLFFFLDSEDSVSTSWLPLGRLVPSGGIPFAKIKITKVVAVSGRNNTFDITLQSSDIAPFVWLEATGILGRFSDNGFLMINASKSVEFYAWQNVPVDQLKTSLTVKSLMDVYNIR</sequence>
<evidence type="ECO:0000256" key="9">
    <source>
        <dbReference type="ARBA" id="ARBA00023295"/>
    </source>
</evidence>
<dbReference type="GO" id="GO:0004567">
    <property type="term" value="F:beta-mannosidase activity"/>
    <property type="evidence" value="ECO:0007669"/>
    <property type="project" value="UniProtKB-EC"/>
</dbReference>
<dbReference type="Pfam" id="PF22666">
    <property type="entry name" value="Glyco_hydro_2_N2"/>
    <property type="match status" value="1"/>
</dbReference>
<evidence type="ECO:0000256" key="2">
    <source>
        <dbReference type="ARBA" id="ARBA00004371"/>
    </source>
</evidence>
<evidence type="ECO:0000256" key="10">
    <source>
        <dbReference type="ARBA" id="ARBA00033445"/>
    </source>
</evidence>
<feature type="signal peptide" evidence="12">
    <location>
        <begin position="1"/>
        <end position="22"/>
    </location>
</feature>
<feature type="domain" description="Beta-mannosidase-like galactose-binding" evidence="14">
    <location>
        <begin position="37"/>
        <end position="211"/>
    </location>
</feature>
<keyword evidence="9" id="KW-0326">Glycosidase</keyword>
<dbReference type="SUPFAM" id="SSF49303">
    <property type="entry name" value="beta-Galactosidase/glucuronidase domain"/>
    <property type="match status" value="1"/>
</dbReference>
<reference evidence="16" key="1">
    <citation type="submission" date="2025-08" db="UniProtKB">
        <authorList>
            <consortium name="RefSeq"/>
        </authorList>
    </citation>
    <scope>IDENTIFICATION</scope>
</reference>
<evidence type="ECO:0000259" key="14">
    <source>
        <dbReference type="Pfam" id="PF22666"/>
    </source>
</evidence>
<dbReference type="InterPro" id="IPR036156">
    <property type="entry name" value="Beta-gal/glucu_dom_sf"/>
</dbReference>
<gene>
    <name evidence="16" type="primary">LOC115220912</name>
</gene>
<evidence type="ECO:0000256" key="5">
    <source>
        <dbReference type="ARBA" id="ARBA00022729"/>
    </source>
</evidence>
<comment type="similarity">
    <text evidence="3">Belongs to the glycosyl hydrolase 2 family.</text>
</comment>
<feature type="region of interest" description="Disordered" evidence="11">
    <location>
        <begin position="509"/>
        <end position="530"/>
    </location>
</feature>
<dbReference type="FunFam" id="3.20.20.80:FF:000035">
    <property type="entry name" value="Mannosidase beta"/>
    <property type="match status" value="1"/>
</dbReference>
<dbReference type="Gene3D" id="2.60.120.260">
    <property type="entry name" value="Galactose-binding domain-like"/>
    <property type="match status" value="1"/>
</dbReference>
<feature type="compositionally biased region" description="Polar residues" evidence="11">
    <location>
        <begin position="510"/>
        <end position="521"/>
    </location>
</feature>